<dbReference type="Proteomes" id="UP000006329">
    <property type="component" value="Unassembled WGS sequence"/>
</dbReference>
<organism evidence="1 2">
    <name type="scientific">Leptospira santarosai str. MOR084</name>
    <dbReference type="NCBI Taxonomy" id="1049984"/>
    <lineage>
        <taxon>Bacteria</taxon>
        <taxon>Pseudomonadati</taxon>
        <taxon>Spirochaetota</taxon>
        <taxon>Spirochaetia</taxon>
        <taxon>Leptospirales</taxon>
        <taxon>Leptospiraceae</taxon>
        <taxon>Leptospira</taxon>
    </lineage>
</organism>
<evidence type="ECO:0000313" key="1">
    <source>
        <dbReference type="EMBL" id="EKO34117.1"/>
    </source>
</evidence>
<comment type="caution">
    <text evidence="1">The sequence shown here is derived from an EMBL/GenBank/DDBJ whole genome shotgun (WGS) entry which is preliminary data.</text>
</comment>
<sequence>MNHFIDCIRNHRPVFPSFQINAEKMIQNFSFYFSRPNSK</sequence>
<dbReference type="AlphaFoldDB" id="A0A0E2BRP6"/>
<protein>
    <submittedName>
        <fullName evidence="1">Uncharacterized protein</fullName>
    </submittedName>
</protein>
<accession>A0A0E2BRP6</accession>
<keyword evidence="2" id="KW-1185">Reference proteome</keyword>
<evidence type="ECO:0000313" key="2">
    <source>
        <dbReference type="Proteomes" id="UP000006329"/>
    </source>
</evidence>
<reference evidence="1" key="1">
    <citation type="submission" date="2012-10" db="EMBL/GenBank/DDBJ databases">
        <authorList>
            <person name="Harkins D.M."/>
            <person name="Durkin A.S."/>
            <person name="Brinkac L.M."/>
            <person name="Haft D.H."/>
            <person name="Selengut J.D."/>
            <person name="Sanka R."/>
            <person name="DePew J."/>
            <person name="Purushe J."/>
            <person name="Matthias M.A."/>
            <person name="Vinetz J.M."/>
            <person name="Sutton G.G."/>
            <person name="Nierman W.C."/>
            <person name="Fouts D.E."/>
        </authorList>
    </citation>
    <scope>NUCLEOTIDE SEQUENCE [LARGE SCALE GENOMIC DNA]</scope>
    <source>
        <strain evidence="1">MOR084</strain>
    </source>
</reference>
<gene>
    <name evidence="1" type="ORF">LEP1GSC179_0810</name>
</gene>
<dbReference type="EMBL" id="AHON02000036">
    <property type="protein sequence ID" value="EKO34117.1"/>
    <property type="molecule type" value="Genomic_DNA"/>
</dbReference>
<name>A0A0E2BRP6_9LEPT</name>
<proteinExistence type="predicted"/>